<keyword evidence="1" id="KW-1133">Transmembrane helix</keyword>
<dbReference type="GO" id="GO:0008081">
    <property type="term" value="F:phosphoric diester hydrolase activity"/>
    <property type="evidence" value="ECO:0007669"/>
    <property type="project" value="InterPro"/>
</dbReference>
<evidence type="ECO:0000313" key="4">
    <source>
        <dbReference type="Proteomes" id="UP000003452"/>
    </source>
</evidence>
<comment type="caution">
    <text evidence="3">The sequence shown here is derived from an EMBL/GenBank/DDBJ whole genome shotgun (WGS) entry which is preliminary data.</text>
</comment>
<evidence type="ECO:0000259" key="2">
    <source>
        <dbReference type="PROSITE" id="PS51704"/>
    </source>
</evidence>
<gene>
    <name evidence="3" type="ORF">BACPLE_02178</name>
</gene>
<proteinExistence type="predicted"/>
<dbReference type="GO" id="GO:0006629">
    <property type="term" value="P:lipid metabolic process"/>
    <property type="evidence" value="ECO:0007669"/>
    <property type="project" value="InterPro"/>
</dbReference>
<dbReference type="PROSITE" id="PS51704">
    <property type="entry name" value="GP_PDE"/>
    <property type="match status" value="1"/>
</dbReference>
<feature type="transmembrane region" description="Helical" evidence="1">
    <location>
        <begin position="5"/>
        <end position="25"/>
    </location>
</feature>
<feature type="domain" description="GP-PDE" evidence="2">
    <location>
        <begin position="41"/>
        <end position="282"/>
    </location>
</feature>
<reference evidence="3 4" key="2">
    <citation type="submission" date="2008-08" db="EMBL/GenBank/DDBJ databases">
        <authorList>
            <person name="Fulton L."/>
            <person name="Clifton S."/>
            <person name="Fulton B."/>
            <person name="Xu J."/>
            <person name="Minx P."/>
            <person name="Pepin K.H."/>
            <person name="Johnson M."/>
            <person name="Thiruvilangam P."/>
            <person name="Bhonagiri V."/>
            <person name="Nash W.E."/>
            <person name="Mardis E.R."/>
            <person name="Wilson R.K."/>
        </authorList>
    </citation>
    <scope>NUCLEOTIDE SEQUENCE [LARGE SCALE GENOMIC DNA]</scope>
    <source>
        <strain evidence="4">DSM 17135 / JCM 12973 / M2</strain>
    </source>
</reference>
<dbReference type="InterPro" id="IPR017946">
    <property type="entry name" value="PLC-like_Pdiesterase_TIM-brl"/>
</dbReference>
<dbReference type="PANTHER" id="PTHR46211">
    <property type="entry name" value="GLYCEROPHOSPHORYL DIESTER PHOSPHODIESTERASE"/>
    <property type="match status" value="1"/>
</dbReference>
<dbReference type="PANTHER" id="PTHR46211:SF1">
    <property type="entry name" value="GLYCEROPHOSPHODIESTER PHOSPHODIESTERASE, CYTOPLASMIC"/>
    <property type="match status" value="1"/>
</dbReference>
<dbReference type="Gene3D" id="3.20.20.190">
    <property type="entry name" value="Phosphatidylinositol (PI) phosphodiesterase"/>
    <property type="match status" value="1"/>
</dbReference>
<dbReference type="eggNOG" id="COG0584">
    <property type="taxonomic scope" value="Bacteria"/>
</dbReference>
<protein>
    <submittedName>
        <fullName evidence="3">Glycerophosphodiester phosphodiesterase family protein</fullName>
    </submittedName>
</protein>
<keyword evidence="1" id="KW-0812">Transmembrane</keyword>
<dbReference type="Pfam" id="PF03009">
    <property type="entry name" value="GDPD"/>
    <property type="match status" value="1"/>
</dbReference>
<evidence type="ECO:0000256" key="1">
    <source>
        <dbReference type="SAM" id="Phobius"/>
    </source>
</evidence>
<dbReference type="SUPFAM" id="SSF51695">
    <property type="entry name" value="PLC-like phosphodiesterases"/>
    <property type="match status" value="1"/>
</dbReference>
<dbReference type="EMBL" id="ABQC02000019">
    <property type="protein sequence ID" value="EDY95893.1"/>
    <property type="molecule type" value="Genomic_DNA"/>
</dbReference>
<reference evidence="3 4" key="1">
    <citation type="submission" date="2008-08" db="EMBL/GenBank/DDBJ databases">
        <title>Draft genome sequence of Bacteroides plebeius (DSM 17135).</title>
        <authorList>
            <person name="Sudarsanam P."/>
            <person name="Ley R."/>
            <person name="Guruge J."/>
            <person name="Turnbaugh P.J."/>
            <person name="Mahowald M."/>
            <person name="Liep D."/>
            <person name="Gordon J."/>
        </authorList>
    </citation>
    <scope>NUCLEOTIDE SEQUENCE [LARGE SCALE GENOMIC DNA]</scope>
    <source>
        <strain evidence="4">DSM 17135 / JCM 12973 / M2</strain>
    </source>
</reference>
<name>B5CZL2_PHOPM</name>
<dbReference type="InterPro" id="IPR030395">
    <property type="entry name" value="GP_PDE_dom"/>
</dbReference>
<sequence length="285" mass="32964">MKKCIYVISIILFFLIIYTAMPYIMNFFADKENLPTENHKMLIVGHRGGAGMAPENSLQCIEKGIQTGADMIEIDIHLTKDGELVVCHDQTIDRTTTGTGKIAEMTLNEIRKFHIVDKNGKETDEKIPTLDEVLKLINGRCRLLIEIKRTNNLYQGIEQKLLESIKAHHASQWIIVQSFNDSVLETLHALDHTVRLEKLVIFKLQWIPVIFDGTFTYFSFKKYHYISSFNFHYRAITPALLKKIHAQGKEVKIWTLEEPNNWKACPVDGIITDRPDLWTTFFQKQ</sequence>
<dbReference type="Proteomes" id="UP000003452">
    <property type="component" value="Unassembled WGS sequence"/>
</dbReference>
<dbReference type="HOGENOM" id="CLU_030006_3_5_10"/>
<accession>B5CZL2</accession>
<dbReference type="AlphaFoldDB" id="B5CZL2"/>
<keyword evidence="1" id="KW-0472">Membrane</keyword>
<evidence type="ECO:0000313" key="3">
    <source>
        <dbReference type="EMBL" id="EDY95893.1"/>
    </source>
</evidence>
<organism evidence="3 4">
    <name type="scientific">Phocaeicola plebeius (strain DSM 17135 / JCM 12973 / CCUG 54634 / M2)</name>
    <name type="common">Bacteroides plebeius</name>
    <dbReference type="NCBI Taxonomy" id="484018"/>
    <lineage>
        <taxon>Bacteria</taxon>
        <taxon>Pseudomonadati</taxon>
        <taxon>Bacteroidota</taxon>
        <taxon>Bacteroidia</taxon>
        <taxon>Bacteroidales</taxon>
        <taxon>Bacteroidaceae</taxon>
        <taxon>Phocaeicola</taxon>
    </lineage>
</organism>